<organism evidence="1 2">
    <name type="scientific">Exidia glandulosa HHB12029</name>
    <dbReference type="NCBI Taxonomy" id="1314781"/>
    <lineage>
        <taxon>Eukaryota</taxon>
        <taxon>Fungi</taxon>
        <taxon>Dikarya</taxon>
        <taxon>Basidiomycota</taxon>
        <taxon>Agaricomycotina</taxon>
        <taxon>Agaricomycetes</taxon>
        <taxon>Auriculariales</taxon>
        <taxon>Exidiaceae</taxon>
        <taxon>Exidia</taxon>
    </lineage>
</organism>
<dbReference type="OrthoDB" id="432412at2759"/>
<dbReference type="Proteomes" id="UP000077266">
    <property type="component" value="Unassembled WGS sequence"/>
</dbReference>
<name>A0A165M8M4_EXIGL</name>
<dbReference type="InParanoid" id="A0A165M8M4"/>
<sequence>MSGHRRALLFFHHIYSSKKRAFIRAESLALSVTGVCKVGRPGVLAVQGPDASVQEYVGKVKVPQEHHGFAQITERSLLRSDFDGRAARSTRTS</sequence>
<gene>
    <name evidence="1" type="ORF">EXIGLDRAFT_726804</name>
</gene>
<accession>A0A165M8M4</accession>
<evidence type="ECO:0000313" key="2">
    <source>
        <dbReference type="Proteomes" id="UP000077266"/>
    </source>
</evidence>
<dbReference type="EMBL" id="KV425914">
    <property type="protein sequence ID" value="KZV98913.1"/>
    <property type="molecule type" value="Genomic_DNA"/>
</dbReference>
<keyword evidence="2" id="KW-1185">Reference proteome</keyword>
<evidence type="ECO:0000313" key="1">
    <source>
        <dbReference type="EMBL" id="KZV98913.1"/>
    </source>
</evidence>
<dbReference type="AlphaFoldDB" id="A0A165M8M4"/>
<proteinExistence type="predicted"/>
<protein>
    <submittedName>
        <fullName evidence="1">Uncharacterized protein</fullName>
    </submittedName>
</protein>
<reference evidence="1 2" key="1">
    <citation type="journal article" date="2016" name="Mol. Biol. Evol.">
        <title>Comparative Genomics of Early-Diverging Mushroom-Forming Fungi Provides Insights into the Origins of Lignocellulose Decay Capabilities.</title>
        <authorList>
            <person name="Nagy L.G."/>
            <person name="Riley R."/>
            <person name="Tritt A."/>
            <person name="Adam C."/>
            <person name="Daum C."/>
            <person name="Floudas D."/>
            <person name="Sun H."/>
            <person name="Yadav J.S."/>
            <person name="Pangilinan J."/>
            <person name="Larsson K.H."/>
            <person name="Matsuura K."/>
            <person name="Barry K."/>
            <person name="Labutti K."/>
            <person name="Kuo R."/>
            <person name="Ohm R.A."/>
            <person name="Bhattacharya S.S."/>
            <person name="Shirouzu T."/>
            <person name="Yoshinaga Y."/>
            <person name="Martin F.M."/>
            <person name="Grigoriev I.V."/>
            <person name="Hibbett D.S."/>
        </authorList>
    </citation>
    <scope>NUCLEOTIDE SEQUENCE [LARGE SCALE GENOMIC DNA]</scope>
    <source>
        <strain evidence="1 2">HHB12029</strain>
    </source>
</reference>